<feature type="non-terminal residue" evidence="5">
    <location>
        <position position="1"/>
    </location>
</feature>
<keyword evidence="5" id="KW-0969">Cilium</keyword>
<feature type="region of interest" description="Disordered" evidence="3">
    <location>
        <begin position="433"/>
        <end position="482"/>
    </location>
</feature>
<evidence type="ECO:0000256" key="3">
    <source>
        <dbReference type="SAM" id="MobiDB-lite"/>
    </source>
</evidence>
<feature type="coiled-coil region" evidence="2">
    <location>
        <begin position="114"/>
        <end position="148"/>
    </location>
</feature>
<dbReference type="AlphaFoldDB" id="A0A061SED7"/>
<accession>A0A061SED7</accession>
<feature type="domain" description="DUF4200" evidence="4">
    <location>
        <begin position="40"/>
        <end position="157"/>
    </location>
</feature>
<keyword evidence="5" id="KW-0282">Flagellum</keyword>
<feature type="coiled-coil region" evidence="2">
    <location>
        <begin position="176"/>
        <end position="233"/>
    </location>
</feature>
<evidence type="ECO:0000256" key="2">
    <source>
        <dbReference type="SAM" id="Coils"/>
    </source>
</evidence>
<dbReference type="InterPro" id="IPR025252">
    <property type="entry name" value="DUF4200"/>
</dbReference>
<protein>
    <submittedName>
        <fullName evidence="5">Flagellar associated protein</fullName>
    </submittedName>
</protein>
<dbReference type="PANTHER" id="PTHR21683:SF3">
    <property type="entry name" value="CILIA AND FLAGELLA ASSOCIATED PROTEIN 100"/>
    <property type="match status" value="1"/>
</dbReference>
<evidence type="ECO:0000313" key="5">
    <source>
        <dbReference type="EMBL" id="JAC81225.1"/>
    </source>
</evidence>
<dbReference type="Pfam" id="PF13863">
    <property type="entry name" value="DUF4200"/>
    <property type="match status" value="1"/>
</dbReference>
<feature type="coiled-coil region" evidence="2">
    <location>
        <begin position="262"/>
        <end position="317"/>
    </location>
</feature>
<proteinExistence type="predicted"/>
<feature type="compositionally biased region" description="Basic and acidic residues" evidence="3">
    <location>
        <begin position="456"/>
        <end position="468"/>
    </location>
</feature>
<name>A0A061SED7_9CHLO</name>
<sequence>LFDTIGRAGTVGKTGVITSVSAAKELGGARRADKESMHDFISKKREIFLAQMQIDSKREELKRLEDSTQNREEQVRSYEAMLEQDALRFDAFLKENDLKVQEAVKRADAETKARIETNQEIKRLGSEIEGLRSQLSKYEEQLEDCLKYKRFIDSLTPQEFFDEQEAKREARRAKQIQEWEAEVQRVRNMTREAIARKQRAQRDYENAATQQAAERAEQEIREAEVEIETTKRIEEPVRPTNNDEDDIPELFFTEPQQLLGKLQEMEEKNLFLIQTIQELEEALEELKSRTSASREKMDQQLAALQKQEQALDRETAAERSSVDLLTRQTQVGYRGCMTKNGDKKISDAAIINAVRGVYTHIGFEEDNAVGVLTMLTNIENKVEEYVRILDTMPDEFVEQAERACEKERRRLQREEKLEEQRIERETRRKLALERAKAPIRKQQGKPTMFRSHPFKKKEAILEESQRDSEQEELEAFLARRDP</sequence>
<reference evidence="5" key="1">
    <citation type="submission" date="2014-05" db="EMBL/GenBank/DDBJ databases">
        <title>The transcriptome of the halophilic microalga Tetraselmis sp. GSL018 isolated from the Great Salt Lake, Utah.</title>
        <authorList>
            <person name="Jinkerson R.E."/>
            <person name="D'Adamo S."/>
            <person name="Posewitz M.C."/>
        </authorList>
    </citation>
    <scope>NUCLEOTIDE SEQUENCE</scope>
    <source>
        <strain evidence="5">GSL018</strain>
    </source>
</reference>
<keyword evidence="5" id="KW-0966">Cell projection</keyword>
<dbReference type="EMBL" id="GBEZ01003949">
    <property type="protein sequence ID" value="JAC81225.1"/>
    <property type="molecule type" value="Transcribed_RNA"/>
</dbReference>
<feature type="coiled-coil region" evidence="2">
    <location>
        <begin position="47"/>
        <end position="81"/>
    </location>
</feature>
<keyword evidence="1 2" id="KW-0175">Coiled coil</keyword>
<evidence type="ECO:0000259" key="4">
    <source>
        <dbReference type="Pfam" id="PF13863"/>
    </source>
</evidence>
<feature type="coiled-coil region" evidence="2">
    <location>
        <begin position="397"/>
        <end position="428"/>
    </location>
</feature>
<dbReference type="GO" id="GO:0005856">
    <property type="term" value="C:cytoskeleton"/>
    <property type="evidence" value="ECO:0007669"/>
    <property type="project" value="UniProtKB-ARBA"/>
</dbReference>
<gene>
    <name evidence="5" type="ORF">TSPGSL018_8409</name>
</gene>
<dbReference type="PANTHER" id="PTHR21683">
    <property type="entry name" value="COILED-COIL DOMAIN-CONTAINING PROTEIN 42 LIKE-2-LIKE-RELATED"/>
    <property type="match status" value="1"/>
</dbReference>
<dbReference type="InterPro" id="IPR051147">
    <property type="entry name" value="CFAP_domain-containing"/>
</dbReference>
<organism evidence="5">
    <name type="scientific">Tetraselmis sp. GSL018</name>
    <dbReference type="NCBI Taxonomy" id="582737"/>
    <lineage>
        <taxon>Eukaryota</taxon>
        <taxon>Viridiplantae</taxon>
        <taxon>Chlorophyta</taxon>
        <taxon>core chlorophytes</taxon>
        <taxon>Chlorodendrophyceae</taxon>
        <taxon>Chlorodendrales</taxon>
        <taxon>Chlorodendraceae</taxon>
        <taxon>Tetraselmis</taxon>
    </lineage>
</organism>
<evidence type="ECO:0000256" key="1">
    <source>
        <dbReference type="ARBA" id="ARBA00023054"/>
    </source>
</evidence>